<dbReference type="RefSeq" id="YP_010797046.1">
    <property type="nucleotide sequence ID" value="NC_076129.1"/>
</dbReference>
<keyword evidence="1" id="KW-0812">Transmembrane</keyword>
<dbReference type="GeneID" id="80534749"/>
<dbReference type="EMBL" id="JQ805139">
    <property type="protein sequence ID" value="AFK83859.1"/>
    <property type="molecule type" value="Genomic_DNA"/>
</dbReference>
<accession>I3VQ15</accession>
<keyword evidence="1" id="KW-1133">Transmembrane helix</keyword>
<dbReference type="KEGG" id="vg:80534749"/>
<dbReference type="InterPro" id="IPR007110">
    <property type="entry name" value="Ig-like_dom"/>
</dbReference>
<name>I3VQ15_9BETA</name>
<feature type="transmembrane region" description="Helical" evidence="1">
    <location>
        <begin position="298"/>
        <end position="321"/>
    </location>
</feature>
<organism evidence="3 4">
    <name type="scientific">miniopterid betaherpesvirus 1</name>
    <dbReference type="NCBI Taxonomy" id="3070189"/>
    <lineage>
        <taxon>Viruses</taxon>
        <taxon>Duplodnaviria</taxon>
        <taxon>Heunggongvirae</taxon>
        <taxon>Peploviricota</taxon>
        <taxon>Herviviricetes</taxon>
        <taxon>Herpesvirales</taxon>
        <taxon>Orthoherpesviridae</taxon>
        <taxon>Betaherpesvirinae</taxon>
        <taxon>Quwivirus</taxon>
        <taxon>Quwivirus miniopteridbeta1</taxon>
    </lineage>
</organism>
<proteinExistence type="predicted"/>
<evidence type="ECO:0000313" key="3">
    <source>
        <dbReference type="EMBL" id="AFK83859.1"/>
    </source>
</evidence>
<protein>
    <submittedName>
        <fullName evidence="3">B39</fullName>
    </submittedName>
</protein>
<evidence type="ECO:0000256" key="1">
    <source>
        <dbReference type="SAM" id="Phobius"/>
    </source>
</evidence>
<feature type="domain" description="Ig-like" evidence="2">
    <location>
        <begin position="186"/>
        <end position="270"/>
    </location>
</feature>
<keyword evidence="4" id="KW-1185">Reference proteome</keyword>
<dbReference type="PROSITE" id="PS50835">
    <property type="entry name" value="IG_LIKE"/>
    <property type="match status" value="1"/>
</dbReference>
<evidence type="ECO:0000259" key="2">
    <source>
        <dbReference type="PROSITE" id="PS50835"/>
    </source>
</evidence>
<dbReference type="Proteomes" id="UP000103899">
    <property type="component" value="Segment"/>
</dbReference>
<keyword evidence="1" id="KW-0472">Membrane</keyword>
<reference evidence="3 4" key="1">
    <citation type="journal article" date="2012" name="J. Virol.">
        <title>A Novel Bat Herpesvirus Encodes Homologues of Major Histocompatibility Complex Classes I and II, C-Type Lectin, and a Unique Family of Immune-Related Genes.</title>
        <authorList>
            <person name="Zhang H."/>
            <person name="Todd S."/>
            <person name="Tachedjian M."/>
            <person name="Barr J.A."/>
            <person name="Luo M."/>
            <person name="Yu M."/>
            <person name="Marsh G.A."/>
            <person name="Crameri G."/>
            <person name="Wang L.F."/>
        </authorList>
    </citation>
    <scope>NUCLEOTIDE SEQUENCE [LARGE SCALE GENOMIC DNA]</scope>
    <source>
        <strain evidence="3">B7D8</strain>
    </source>
</reference>
<sequence>MMRVSAYVFCLKWVGAVSGVIYNVTAWTMKRDGFSSGSEIVVSQSVLSLGDRRVAYSGWDDMNHILDRYANDNYMLANVVAFMVFSETDWKAQRNLMRNDTGDNVNRTVSFTRQCDCDRIRTNVEVIVKLYEGSQVCVNATHLTDRDSVWKMSDVKCNWSYSIDISDMINKTKSFCAVRLCDTRHPDVFLDSYEVNSTHSTLTCSARRFPGSVRVRWDKRGPDYEGLSVSAVTETVDVDVSTTVLSGEVPDRVCRVEHPNSRTVVSVAVANGTDLSSNCISSSLLFRCEASLRALQSVVYVLIVFAAGFLIYNLCTVLDVCGAVKTRVERALTCVVADVKGVSSAYRMSDGPRRRRGRREVEVDLMDDTDGIDESCVGNVTVYNF</sequence>
<evidence type="ECO:0000313" key="4">
    <source>
        <dbReference type="Proteomes" id="UP000103899"/>
    </source>
</evidence>